<evidence type="ECO:0000256" key="8">
    <source>
        <dbReference type="ARBA" id="ARBA00022840"/>
    </source>
</evidence>
<reference evidence="14" key="1">
    <citation type="submission" date="2021-01" db="EMBL/GenBank/DDBJ databases">
        <authorList>
            <consortium name="Genoscope - CEA"/>
            <person name="William W."/>
        </authorList>
    </citation>
    <scope>NUCLEOTIDE SEQUENCE</scope>
</reference>
<accession>A0A8S1KAL8</accession>
<evidence type="ECO:0000256" key="4">
    <source>
        <dbReference type="ARBA" id="ARBA00022553"/>
    </source>
</evidence>
<protein>
    <recommendedName>
        <fullName evidence="2">non-specific serine/threonine protein kinase</fullName>
        <ecNumber evidence="2">2.7.11.1</ecNumber>
    </recommendedName>
</protein>
<dbReference type="SMART" id="SM00220">
    <property type="entry name" value="S_TKc"/>
    <property type="match status" value="1"/>
</dbReference>
<dbReference type="FunFam" id="3.30.200.20:FF:000524">
    <property type="entry name" value="Non-specific serine/threonine protein kinase"/>
    <property type="match status" value="1"/>
</dbReference>
<dbReference type="CDD" id="cd05123">
    <property type="entry name" value="STKc_AGC"/>
    <property type="match status" value="1"/>
</dbReference>
<keyword evidence="3 12" id="KW-0723">Serine/threonine-protein kinase</keyword>
<dbReference type="GO" id="GO:0005524">
    <property type="term" value="F:ATP binding"/>
    <property type="evidence" value="ECO:0007669"/>
    <property type="project" value="UniProtKB-UniRule"/>
</dbReference>
<dbReference type="InterPro" id="IPR008271">
    <property type="entry name" value="Ser/Thr_kinase_AS"/>
</dbReference>
<keyword evidence="8 11" id="KW-0067">ATP-binding</keyword>
<dbReference type="PROSITE" id="PS00107">
    <property type="entry name" value="PROTEIN_KINASE_ATP"/>
    <property type="match status" value="1"/>
</dbReference>
<comment type="catalytic activity">
    <reaction evidence="9">
        <text>L-threonyl-[protein] + ATP = O-phospho-L-threonyl-[protein] + ADP + H(+)</text>
        <dbReference type="Rhea" id="RHEA:46608"/>
        <dbReference type="Rhea" id="RHEA-COMP:11060"/>
        <dbReference type="Rhea" id="RHEA-COMP:11605"/>
        <dbReference type="ChEBI" id="CHEBI:15378"/>
        <dbReference type="ChEBI" id="CHEBI:30013"/>
        <dbReference type="ChEBI" id="CHEBI:30616"/>
        <dbReference type="ChEBI" id="CHEBI:61977"/>
        <dbReference type="ChEBI" id="CHEBI:456216"/>
        <dbReference type="EC" id="2.7.11.1"/>
    </reaction>
</comment>
<dbReference type="AlphaFoldDB" id="A0A8S1KAL8"/>
<comment type="similarity">
    <text evidence="1">Belongs to the protein kinase superfamily. AGC Ser/Thr protein kinase family.</text>
</comment>
<dbReference type="Proteomes" id="UP000692954">
    <property type="component" value="Unassembled WGS sequence"/>
</dbReference>
<evidence type="ECO:0000256" key="3">
    <source>
        <dbReference type="ARBA" id="ARBA00022527"/>
    </source>
</evidence>
<feature type="binding site" evidence="11">
    <location>
        <position position="92"/>
    </location>
    <ligand>
        <name>ATP</name>
        <dbReference type="ChEBI" id="CHEBI:30616"/>
    </ligand>
</feature>
<evidence type="ECO:0000256" key="12">
    <source>
        <dbReference type="RuleBase" id="RU000304"/>
    </source>
</evidence>
<evidence type="ECO:0000313" key="14">
    <source>
        <dbReference type="EMBL" id="CAD8052820.1"/>
    </source>
</evidence>
<dbReference type="InterPro" id="IPR017441">
    <property type="entry name" value="Protein_kinase_ATP_BS"/>
</dbReference>
<evidence type="ECO:0000256" key="11">
    <source>
        <dbReference type="PROSITE-ProRule" id="PRU10141"/>
    </source>
</evidence>
<evidence type="ECO:0000256" key="7">
    <source>
        <dbReference type="ARBA" id="ARBA00022777"/>
    </source>
</evidence>
<dbReference type="InterPro" id="IPR000719">
    <property type="entry name" value="Prot_kinase_dom"/>
</dbReference>
<gene>
    <name evidence="14" type="ORF">PSON_ATCC_30995.1.T0070027</name>
</gene>
<dbReference type="GO" id="GO:0004674">
    <property type="term" value="F:protein serine/threonine kinase activity"/>
    <property type="evidence" value="ECO:0007669"/>
    <property type="project" value="UniProtKB-KW"/>
</dbReference>
<dbReference type="OrthoDB" id="354826at2759"/>
<dbReference type="Pfam" id="PF00069">
    <property type="entry name" value="Pkinase"/>
    <property type="match status" value="1"/>
</dbReference>
<dbReference type="EMBL" id="CAJJDN010000007">
    <property type="protein sequence ID" value="CAD8052820.1"/>
    <property type="molecule type" value="Genomic_DNA"/>
</dbReference>
<keyword evidence="4" id="KW-0597">Phosphoprotein</keyword>
<evidence type="ECO:0000259" key="13">
    <source>
        <dbReference type="PROSITE" id="PS50011"/>
    </source>
</evidence>
<evidence type="ECO:0000256" key="5">
    <source>
        <dbReference type="ARBA" id="ARBA00022679"/>
    </source>
</evidence>
<comment type="caution">
    <text evidence="14">The sequence shown here is derived from an EMBL/GenBank/DDBJ whole genome shotgun (WGS) entry which is preliminary data.</text>
</comment>
<keyword evidence="5" id="KW-0808">Transferase</keyword>
<keyword evidence="15" id="KW-1185">Reference proteome</keyword>
<name>A0A8S1KAL8_9CILI</name>
<sequence length="392" mass="44518">MGNCCPKGDTHSERSSIANIVVQEVEQTKLKVTQSMNCSQNLVGSSNALGVQKAKCQVNRDDFIKVDKLGYGAFGVVYKVKQKTTNKIYAMKQIEKEKIFKNKLQSNTVLERNVLKQSKHPFIVRLKYAFQTNSHIYFVMEYIAGGEFYKILSQVKTGLPENVVKFVAAEVVLALEYLNTKLKVIYRDLKPENLLLTTTGHVKLTDFGLATMRRENGEKSYTVAGTAEYLAPEIVNKSGHSYEVDIWTLGILIYEMINGFTPFRDSNNDFKMISQRIIENQPIYPEKMSLQSIDLIKQILKSNPQERLGVKGDGYADLKKHQFFHDIFWDQLSNLKVTSPLKTFAERNSQKINLISKQPQNFQNTPCNPQSPKLKIDGITFDGEGGTFSSHF</sequence>
<dbReference type="FunFam" id="1.10.510.10:FF:000210">
    <property type="entry name" value="Non-specific serine/threonine protein kinase"/>
    <property type="match status" value="1"/>
</dbReference>
<evidence type="ECO:0000256" key="10">
    <source>
        <dbReference type="ARBA" id="ARBA00048679"/>
    </source>
</evidence>
<proteinExistence type="inferred from homology"/>
<evidence type="ECO:0000256" key="1">
    <source>
        <dbReference type="ARBA" id="ARBA00009903"/>
    </source>
</evidence>
<dbReference type="PROSITE" id="PS50011">
    <property type="entry name" value="PROTEIN_KINASE_DOM"/>
    <property type="match status" value="1"/>
</dbReference>
<evidence type="ECO:0000313" key="15">
    <source>
        <dbReference type="Proteomes" id="UP000692954"/>
    </source>
</evidence>
<evidence type="ECO:0000256" key="2">
    <source>
        <dbReference type="ARBA" id="ARBA00012513"/>
    </source>
</evidence>
<dbReference type="InterPro" id="IPR045270">
    <property type="entry name" value="STKc_AGC"/>
</dbReference>
<dbReference type="EC" id="2.7.11.1" evidence="2"/>
<keyword evidence="6 11" id="KW-0547">Nucleotide-binding</keyword>
<dbReference type="PROSITE" id="PS00108">
    <property type="entry name" value="PROTEIN_KINASE_ST"/>
    <property type="match status" value="1"/>
</dbReference>
<feature type="domain" description="Protein kinase" evidence="13">
    <location>
        <begin position="63"/>
        <end position="324"/>
    </location>
</feature>
<keyword evidence="7" id="KW-0418">Kinase</keyword>
<evidence type="ECO:0000256" key="6">
    <source>
        <dbReference type="ARBA" id="ARBA00022741"/>
    </source>
</evidence>
<dbReference type="PANTHER" id="PTHR24351">
    <property type="entry name" value="RIBOSOMAL PROTEIN S6 KINASE"/>
    <property type="match status" value="1"/>
</dbReference>
<organism evidence="14 15">
    <name type="scientific">Paramecium sonneborni</name>
    <dbReference type="NCBI Taxonomy" id="65129"/>
    <lineage>
        <taxon>Eukaryota</taxon>
        <taxon>Sar</taxon>
        <taxon>Alveolata</taxon>
        <taxon>Ciliophora</taxon>
        <taxon>Intramacronucleata</taxon>
        <taxon>Oligohymenophorea</taxon>
        <taxon>Peniculida</taxon>
        <taxon>Parameciidae</taxon>
        <taxon>Paramecium</taxon>
    </lineage>
</organism>
<evidence type="ECO:0000256" key="9">
    <source>
        <dbReference type="ARBA" id="ARBA00047899"/>
    </source>
</evidence>
<comment type="catalytic activity">
    <reaction evidence="10">
        <text>L-seryl-[protein] + ATP = O-phospho-L-seryl-[protein] + ADP + H(+)</text>
        <dbReference type="Rhea" id="RHEA:17989"/>
        <dbReference type="Rhea" id="RHEA-COMP:9863"/>
        <dbReference type="Rhea" id="RHEA-COMP:11604"/>
        <dbReference type="ChEBI" id="CHEBI:15378"/>
        <dbReference type="ChEBI" id="CHEBI:29999"/>
        <dbReference type="ChEBI" id="CHEBI:30616"/>
        <dbReference type="ChEBI" id="CHEBI:83421"/>
        <dbReference type="ChEBI" id="CHEBI:456216"/>
        <dbReference type="EC" id="2.7.11.1"/>
    </reaction>
</comment>